<name>D6RQC3_COPC7</name>
<evidence type="ECO:0000313" key="3">
    <source>
        <dbReference type="Proteomes" id="UP000001861"/>
    </source>
</evidence>
<organism evidence="2 3">
    <name type="scientific">Coprinopsis cinerea (strain Okayama-7 / 130 / ATCC MYA-4618 / FGSC 9003)</name>
    <name type="common">Inky cap fungus</name>
    <name type="synonym">Hormographiella aspergillata</name>
    <dbReference type="NCBI Taxonomy" id="240176"/>
    <lineage>
        <taxon>Eukaryota</taxon>
        <taxon>Fungi</taxon>
        <taxon>Dikarya</taxon>
        <taxon>Basidiomycota</taxon>
        <taxon>Agaricomycotina</taxon>
        <taxon>Agaricomycetes</taxon>
        <taxon>Agaricomycetidae</taxon>
        <taxon>Agaricales</taxon>
        <taxon>Agaricineae</taxon>
        <taxon>Psathyrellaceae</taxon>
        <taxon>Coprinopsis</taxon>
    </lineage>
</organism>
<feature type="region of interest" description="Disordered" evidence="1">
    <location>
        <begin position="1"/>
        <end position="41"/>
    </location>
</feature>
<dbReference type="EMBL" id="AACS02000011">
    <property type="protein sequence ID" value="EFI26739.1"/>
    <property type="molecule type" value="Genomic_DNA"/>
</dbReference>
<dbReference type="InParanoid" id="D6RQC3"/>
<dbReference type="HOGENOM" id="CLU_007520_1_2_1"/>
<keyword evidence="3" id="KW-1185">Reference proteome</keyword>
<dbReference type="RefSeq" id="XP_002910233.1">
    <property type="nucleotide sequence ID" value="XM_002910187.1"/>
</dbReference>
<dbReference type="PANTHER" id="PTHR33099">
    <property type="entry name" value="FE2OG DIOXYGENASE DOMAIN-CONTAINING PROTEIN"/>
    <property type="match status" value="1"/>
</dbReference>
<dbReference type="Proteomes" id="UP000001861">
    <property type="component" value="Unassembled WGS sequence"/>
</dbReference>
<proteinExistence type="predicted"/>
<dbReference type="VEuPathDB" id="FungiDB:CC1G_15663"/>
<dbReference type="eggNOG" id="ENOG502RY49">
    <property type="taxonomic scope" value="Eukaryota"/>
</dbReference>
<dbReference type="OrthoDB" id="124582at2759"/>
<feature type="compositionally biased region" description="Acidic residues" evidence="1">
    <location>
        <begin position="21"/>
        <end position="41"/>
    </location>
</feature>
<protein>
    <submittedName>
        <fullName evidence="2">2OG-Fe(II) oxygenase</fullName>
    </submittedName>
</protein>
<dbReference type="GeneID" id="9379478"/>
<dbReference type="Gene3D" id="2.60.120.620">
    <property type="entry name" value="q2cbj1_9rhob like domain"/>
    <property type="match status" value="1"/>
</dbReference>
<reference evidence="2 3" key="1">
    <citation type="journal article" date="2010" name="Proc. Natl. Acad. Sci. U.S.A.">
        <title>Insights into evolution of multicellular fungi from the assembled chromosomes of the mushroom Coprinopsis cinerea (Coprinus cinereus).</title>
        <authorList>
            <person name="Stajich J.E."/>
            <person name="Wilke S.K."/>
            <person name="Ahren D."/>
            <person name="Au C.H."/>
            <person name="Birren B.W."/>
            <person name="Borodovsky M."/>
            <person name="Burns C."/>
            <person name="Canback B."/>
            <person name="Casselton L.A."/>
            <person name="Cheng C.K."/>
            <person name="Deng J."/>
            <person name="Dietrich F.S."/>
            <person name="Fargo D.C."/>
            <person name="Farman M.L."/>
            <person name="Gathman A.C."/>
            <person name="Goldberg J."/>
            <person name="Guigo R."/>
            <person name="Hoegger P.J."/>
            <person name="Hooker J.B."/>
            <person name="Huggins A."/>
            <person name="James T.Y."/>
            <person name="Kamada T."/>
            <person name="Kilaru S."/>
            <person name="Kodira C."/>
            <person name="Kues U."/>
            <person name="Kupfer D."/>
            <person name="Kwan H.S."/>
            <person name="Lomsadze A."/>
            <person name="Li W."/>
            <person name="Lilly W.W."/>
            <person name="Ma L.J."/>
            <person name="Mackey A.J."/>
            <person name="Manning G."/>
            <person name="Martin F."/>
            <person name="Muraguchi H."/>
            <person name="Natvig D.O."/>
            <person name="Palmerini H."/>
            <person name="Ramesh M.A."/>
            <person name="Rehmeyer C.J."/>
            <person name="Roe B.A."/>
            <person name="Shenoy N."/>
            <person name="Stanke M."/>
            <person name="Ter-Hovhannisyan V."/>
            <person name="Tunlid A."/>
            <person name="Velagapudi R."/>
            <person name="Vision T.J."/>
            <person name="Zeng Q."/>
            <person name="Zolan M.E."/>
            <person name="Pukkila P.J."/>
        </authorList>
    </citation>
    <scope>NUCLEOTIDE SEQUENCE [LARGE SCALE GENOMIC DNA]</scope>
    <source>
        <strain evidence="3">Okayama-7 / 130 / ATCC MYA-4618 / FGSC 9003</strain>
    </source>
</reference>
<dbReference type="AlphaFoldDB" id="D6RQC3"/>
<dbReference type="OMA" id="WFSETIM"/>
<feature type="compositionally biased region" description="Low complexity" evidence="1">
    <location>
        <begin position="930"/>
        <end position="944"/>
    </location>
</feature>
<gene>
    <name evidence="2" type="ORF">CC1G_15663</name>
</gene>
<evidence type="ECO:0000313" key="2">
    <source>
        <dbReference type="EMBL" id="EFI26739.1"/>
    </source>
</evidence>
<feature type="region of interest" description="Disordered" evidence="1">
    <location>
        <begin position="930"/>
        <end position="953"/>
    </location>
</feature>
<sequence>MANNSSNDAEERRQSSMMPVDDLEDDLEVQDIIEDSDELSEGEDLADDIENALGNDFDFEGSFYYAKTHPGAPNPCLHVQGIGSVGLPLSEVEAKRLISQAAQAPFGKGDQTVVDTSVRNTWEIEPELVSFENPEWTGWLESTVLKTVWNSLGVAPYTSKPRCELYKLLVYERGSHTQKAGGMFATVIVVLPSAFEGGQIRVSHSGSSHTIDIASTSATETSVLAWYTDVIHEVLPITSGYRLALSYNLIHTSREMPRPSLPDMGDAISQLRRVFQKWSQGKYPTLSTPYLSYVLNHEYNEISLSTGAAALQGVDAHKVGHLIPIAEELGFVLAFGKLDYHVSGTPAYSYGGRRGRWSRYDDYEDDSGDEDAPMEDIIDSYYTLKGLVDINGNTLVRGSPGQGLRFDSGSLIPEDPFDGESPDRKDYEGYMGNHYFQWGPTIDHWYFRTVLILYRRKDEIKVMFTLGGGTSWALERLKTSRDPPSEEDKLVVQELVRTLSTVPSISHQAAVIALFEYAVKWKDADLWSKVIVRAGTVRGTNSSIMVEKVLAGLGVFPFDSVKSGIEAELKVASSLPDRLDILDKVTQRVHDDQPAKEWIQKKRSACIEAYDSASVADVPVLIQIAQSNGLSVLDESIMPKLLKKTKTYHFWISLAKSLHENKQKLTTSTSTTAPSPPTSVNLLIAKCLKAAGSQWHEAPTKFYSYSWCYNPYPEEEAGKAKIERVIEVIQLCLKTGIMGPCNALLVEVLRDNKDVPMKFKTLYTPLLSELKKLLRKEKKPLSHPPFGDVVRGLVLLYVRQVLGSKPSEASMASIRKVGCGCVYCNNLDVFIVGPATKIEYREAQIRRTHIEKRIASIPDLVTFTTVKYGSPHTLVITKREAAAQATQWKSKLREAKSFVAELGHGEDMEALMGPQGYLEVQRALGLAPETAAPTQQAPAQQAEPSTSRRTVRPGMLKACGITLAGMKRPHDAR</sequence>
<accession>D6RQC3</accession>
<evidence type="ECO:0000256" key="1">
    <source>
        <dbReference type="SAM" id="MobiDB-lite"/>
    </source>
</evidence>
<dbReference type="PANTHER" id="PTHR33099:SF7">
    <property type="entry name" value="MYND-TYPE DOMAIN-CONTAINING PROTEIN"/>
    <property type="match status" value="1"/>
</dbReference>
<comment type="caution">
    <text evidence="2">The sequence shown here is derived from an EMBL/GenBank/DDBJ whole genome shotgun (WGS) entry which is preliminary data.</text>
</comment>
<dbReference type="KEGG" id="cci:CC1G_15663"/>